<evidence type="ECO:0000313" key="2">
    <source>
        <dbReference type="EMBL" id="CAL1282406.1"/>
    </source>
</evidence>
<dbReference type="AlphaFoldDB" id="A0AAV2AEK0"/>
<proteinExistence type="predicted"/>
<evidence type="ECO:0000256" key="1">
    <source>
        <dbReference type="SAM" id="SignalP"/>
    </source>
</evidence>
<protein>
    <submittedName>
        <fullName evidence="2">Uncharacterized protein</fullName>
    </submittedName>
</protein>
<dbReference type="EMBL" id="CAXIEN010000155">
    <property type="protein sequence ID" value="CAL1282406.1"/>
    <property type="molecule type" value="Genomic_DNA"/>
</dbReference>
<organism evidence="2 3">
    <name type="scientific">Larinioides sclopetarius</name>
    <dbReference type="NCBI Taxonomy" id="280406"/>
    <lineage>
        <taxon>Eukaryota</taxon>
        <taxon>Metazoa</taxon>
        <taxon>Ecdysozoa</taxon>
        <taxon>Arthropoda</taxon>
        <taxon>Chelicerata</taxon>
        <taxon>Arachnida</taxon>
        <taxon>Araneae</taxon>
        <taxon>Araneomorphae</taxon>
        <taxon>Entelegynae</taxon>
        <taxon>Araneoidea</taxon>
        <taxon>Araneidae</taxon>
        <taxon>Larinioides</taxon>
    </lineage>
</organism>
<reference evidence="2 3" key="1">
    <citation type="submission" date="2024-04" db="EMBL/GenBank/DDBJ databases">
        <authorList>
            <person name="Rising A."/>
            <person name="Reimegard J."/>
            <person name="Sonavane S."/>
            <person name="Akerstrom W."/>
            <person name="Nylinder S."/>
            <person name="Hedman E."/>
            <person name="Kallberg Y."/>
        </authorList>
    </citation>
    <scope>NUCLEOTIDE SEQUENCE [LARGE SCALE GENOMIC DNA]</scope>
</reference>
<accession>A0AAV2AEK0</accession>
<comment type="caution">
    <text evidence="2">The sequence shown here is derived from an EMBL/GenBank/DDBJ whole genome shotgun (WGS) entry which is preliminary data.</text>
</comment>
<evidence type="ECO:0000313" key="3">
    <source>
        <dbReference type="Proteomes" id="UP001497382"/>
    </source>
</evidence>
<sequence>MMKFYIALVLLGMALTLTVESIPTVLAGSERRVPPRCPPVECELPCVINQSNLPCPTCECIHCSLPKCEPPCRINYSTEPCASCECEDVDSIRCTFPRCPRGCVIDLDTRPCPGCACNITIS</sequence>
<keyword evidence="3" id="KW-1185">Reference proteome</keyword>
<name>A0AAV2AEK0_9ARAC</name>
<gene>
    <name evidence="2" type="ORF">LARSCL_LOCUS12060</name>
</gene>
<dbReference type="Proteomes" id="UP001497382">
    <property type="component" value="Unassembled WGS sequence"/>
</dbReference>
<keyword evidence="1" id="KW-0732">Signal</keyword>
<feature type="chain" id="PRO_5043965452" evidence="1">
    <location>
        <begin position="22"/>
        <end position="122"/>
    </location>
</feature>
<feature type="signal peptide" evidence="1">
    <location>
        <begin position="1"/>
        <end position="21"/>
    </location>
</feature>